<accession>A0A392MMB4</accession>
<name>A0A392MMB4_9FABA</name>
<keyword evidence="2" id="KW-1185">Reference proteome</keyword>
<evidence type="ECO:0000313" key="1">
    <source>
        <dbReference type="EMBL" id="MCH87828.1"/>
    </source>
</evidence>
<protein>
    <submittedName>
        <fullName evidence="1">Ribonuclease H protein</fullName>
    </submittedName>
</protein>
<proteinExistence type="predicted"/>
<dbReference type="EMBL" id="LXQA010012984">
    <property type="protein sequence ID" value="MCH87828.1"/>
    <property type="molecule type" value="Genomic_DNA"/>
</dbReference>
<reference evidence="1 2" key="1">
    <citation type="journal article" date="2018" name="Front. Plant Sci.">
        <title>Red Clover (Trifolium pratense) and Zigzag Clover (T. medium) - A Picture of Genomic Similarities and Differences.</title>
        <authorList>
            <person name="Dluhosova J."/>
            <person name="Istvanek J."/>
            <person name="Nedelnik J."/>
            <person name="Repkova J."/>
        </authorList>
    </citation>
    <scope>NUCLEOTIDE SEQUENCE [LARGE SCALE GENOMIC DNA]</scope>
    <source>
        <strain evidence="2">cv. 10/8</strain>
        <tissue evidence="1">Leaf</tissue>
    </source>
</reference>
<comment type="caution">
    <text evidence="1">The sequence shown here is derived from an EMBL/GenBank/DDBJ whole genome shotgun (WGS) entry which is preliminary data.</text>
</comment>
<organism evidence="1 2">
    <name type="scientific">Trifolium medium</name>
    <dbReference type="NCBI Taxonomy" id="97028"/>
    <lineage>
        <taxon>Eukaryota</taxon>
        <taxon>Viridiplantae</taxon>
        <taxon>Streptophyta</taxon>
        <taxon>Embryophyta</taxon>
        <taxon>Tracheophyta</taxon>
        <taxon>Spermatophyta</taxon>
        <taxon>Magnoliopsida</taxon>
        <taxon>eudicotyledons</taxon>
        <taxon>Gunneridae</taxon>
        <taxon>Pentapetalae</taxon>
        <taxon>rosids</taxon>
        <taxon>fabids</taxon>
        <taxon>Fabales</taxon>
        <taxon>Fabaceae</taxon>
        <taxon>Papilionoideae</taxon>
        <taxon>50 kb inversion clade</taxon>
        <taxon>NPAAA clade</taxon>
        <taxon>Hologalegina</taxon>
        <taxon>IRL clade</taxon>
        <taxon>Trifolieae</taxon>
        <taxon>Trifolium</taxon>
    </lineage>
</organism>
<dbReference type="Proteomes" id="UP000265520">
    <property type="component" value="Unassembled WGS sequence"/>
</dbReference>
<sequence>ERKIHWVSWANVCKPKADGGLGIRDHKVVNLALLGKWRWRLLCGGQGIWKDILLERYGSLYPSLHLGGRPSWGTSWCKDVSLLGAQLILAQIGFMRGLGRKLVMAS</sequence>
<evidence type="ECO:0000313" key="2">
    <source>
        <dbReference type="Proteomes" id="UP000265520"/>
    </source>
</evidence>
<gene>
    <name evidence="1" type="ORF">A2U01_0008709</name>
</gene>
<feature type="non-terminal residue" evidence="1">
    <location>
        <position position="1"/>
    </location>
</feature>
<dbReference type="AlphaFoldDB" id="A0A392MMB4"/>